<evidence type="ECO:0000256" key="3">
    <source>
        <dbReference type="ARBA" id="ARBA00022475"/>
    </source>
</evidence>
<evidence type="ECO:0000256" key="1">
    <source>
        <dbReference type="ARBA" id="ARBA00004429"/>
    </source>
</evidence>
<proteinExistence type="predicted"/>
<evidence type="ECO:0000256" key="2">
    <source>
        <dbReference type="ARBA" id="ARBA00022448"/>
    </source>
</evidence>
<dbReference type="SUPFAM" id="SSF103473">
    <property type="entry name" value="MFS general substrate transporter"/>
    <property type="match status" value="1"/>
</dbReference>
<evidence type="ECO:0000313" key="10">
    <source>
        <dbReference type="EMBL" id="RKS68472.1"/>
    </source>
</evidence>
<gene>
    <name evidence="10" type="ORF">CLV35_3599</name>
</gene>
<keyword evidence="4 8" id="KW-0812">Transmembrane</keyword>
<dbReference type="EMBL" id="RBWV01000016">
    <property type="protein sequence ID" value="RKS68472.1"/>
    <property type="molecule type" value="Genomic_DNA"/>
</dbReference>
<dbReference type="PROSITE" id="PS50850">
    <property type="entry name" value="MFS"/>
    <property type="match status" value="1"/>
</dbReference>
<keyword evidence="11" id="KW-1185">Reference proteome</keyword>
<feature type="transmembrane region" description="Helical" evidence="8">
    <location>
        <begin position="339"/>
        <end position="362"/>
    </location>
</feature>
<keyword evidence="2" id="KW-0813">Transport</keyword>
<name>A0A420XK25_9ACTN</name>
<accession>A0A420XK25</accession>
<feature type="transmembrane region" description="Helical" evidence="8">
    <location>
        <begin position="368"/>
        <end position="387"/>
    </location>
</feature>
<evidence type="ECO:0000256" key="4">
    <source>
        <dbReference type="ARBA" id="ARBA00022692"/>
    </source>
</evidence>
<feature type="transmembrane region" description="Helical" evidence="8">
    <location>
        <begin position="247"/>
        <end position="268"/>
    </location>
</feature>
<dbReference type="Proteomes" id="UP000281955">
    <property type="component" value="Unassembled WGS sequence"/>
</dbReference>
<organism evidence="10 11">
    <name type="scientific">Motilibacter peucedani</name>
    <dbReference type="NCBI Taxonomy" id="598650"/>
    <lineage>
        <taxon>Bacteria</taxon>
        <taxon>Bacillati</taxon>
        <taxon>Actinomycetota</taxon>
        <taxon>Actinomycetes</taxon>
        <taxon>Motilibacterales</taxon>
        <taxon>Motilibacteraceae</taxon>
        <taxon>Motilibacter</taxon>
    </lineage>
</organism>
<dbReference type="InterPro" id="IPR010290">
    <property type="entry name" value="TM_effector"/>
</dbReference>
<dbReference type="AlphaFoldDB" id="A0A420XK25"/>
<dbReference type="InterPro" id="IPR036259">
    <property type="entry name" value="MFS_trans_sf"/>
</dbReference>
<dbReference type="PANTHER" id="PTHR23513:SF9">
    <property type="entry name" value="ENTEROBACTIN EXPORTER ENTS"/>
    <property type="match status" value="1"/>
</dbReference>
<dbReference type="RefSeq" id="WP_121194864.1">
    <property type="nucleotide sequence ID" value="NZ_RBWV01000016.1"/>
</dbReference>
<evidence type="ECO:0000256" key="8">
    <source>
        <dbReference type="SAM" id="Phobius"/>
    </source>
</evidence>
<evidence type="ECO:0000259" key="9">
    <source>
        <dbReference type="PROSITE" id="PS50850"/>
    </source>
</evidence>
<evidence type="ECO:0000313" key="11">
    <source>
        <dbReference type="Proteomes" id="UP000281955"/>
    </source>
</evidence>
<evidence type="ECO:0000256" key="7">
    <source>
        <dbReference type="SAM" id="MobiDB-lite"/>
    </source>
</evidence>
<dbReference type="PANTHER" id="PTHR23513">
    <property type="entry name" value="INTEGRAL MEMBRANE EFFLUX PROTEIN-RELATED"/>
    <property type="match status" value="1"/>
</dbReference>
<comment type="caution">
    <text evidence="10">The sequence shown here is derived from an EMBL/GenBank/DDBJ whole genome shotgun (WGS) entry which is preliminary data.</text>
</comment>
<reference evidence="10 11" key="1">
    <citation type="submission" date="2018-10" db="EMBL/GenBank/DDBJ databases">
        <title>Genomic Encyclopedia of Archaeal and Bacterial Type Strains, Phase II (KMG-II): from individual species to whole genera.</title>
        <authorList>
            <person name="Goeker M."/>
        </authorList>
    </citation>
    <scope>NUCLEOTIDE SEQUENCE [LARGE SCALE GENOMIC DNA]</scope>
    <source>
        <strain evidence="10 11">RP-AC37</strain>
    </source>
</reference>
<evidence type="ECO:0000256" key="5">
    <source>
        <dbReference type="ARBA" id="ARBA00022989"/>
    </source>
</evidence>
<dbReference type="InParanoid" id="A0A420XK25"/>
<dbReference type="GO" id="GO:0005886">
    <property type="term" value="C:plasma membrane"/>
    <property type="evidence" value="ECO:0007669"/>
    <property type="project" value="UniProtKB-SubCell"/>
</dbReference>
<feature type="transmembrane region" description="Helical" evidence="8">
    <location>
        <begin position="42"/>
        <end position="64"/>
    </location>
</feature>
<sequence>MTLRGGLPALLVAQGVSSTGTRMSVVAVPWFVLVTTGSATRTGLVAFAELAAYVVSSVAAAPVVDRVGARRASLLCDGASAAAAAAVPVLHAAGALHLSTLLVLVALLGAVRGPGDTAKFALLPQVAEGAGTPMEAATGLYEGVERGAGLVGAPLAGALVAAFGAAPVIAVDAASFVLALACTALVPAQPPAPSEGAYAQRLADGLRFLRRDGLLLAVARMLLLTNLLDAAYATTLLPLWVRSEGHGAGSLGLVFGAAALGATVSSLAMVRIGPRLPRRATFAVGLLLAGCPRFLATALGAPVPLLVGVVLCGGLAAGLLNPILATVQFERIPEALRARVLAVSVAVAFAGMPLGGLVGAVLATTLGVHGAMAAAGAAYVLTGVLPLRRSWRAMDERPALATPPTPSADDHEIPSRHAGRVT</sequence>
<keyword evidence="6 8" id="KW-0472">Membrane</keyword>
<dbReference type="GO" id="GO:0022857">
    <property type="term" value="F:transmembrane transporter activity"/>
    <property type="evidence" value="ECO:0007669"/>
    <property type="project" value="InterPro"/>
</dbReference>
<dbReference type="InterPro" id="IPR020846">
    <property type="entry name" value="MFS_dom"/>
</dbReference>
<keyword evidence="5 8" id="KW-1133">Transmembrane helix</keyword>
<feature type="domain" description="Major facilitator superfamily (MFS) profile" evidence="9">
    <location>
        <begin position="215"/>
        <end position="422"/>
    </location>
</feature>
<feature type="region of interest" description="Disordered" evidence="7">
    <location>
        <begin position="398"/>
        <end position="422"/>
    </location>
</feature>
<protein>
    <submittedName>
        <fullName evidence="10">Transmembrane secretion effector</fullName>
    </submittedName>
</protein>
<dbReference type="CDD" id="cd06173">
    <property type="entry name" value="MFS_MefA_like"/>
    <property type="match status" value="1"/>
</dbReference>
<dbReference type="OrthoDB" id="9793136at2"/>
<feature type="transmembrane region" description="Helical" evidence="8">
    <location>
        <begin position="214"/>
        <end position="241"/>
    </location>
</feature>
<keyword evidence="3" id="KW-1003">Cell membrane</keyword>
<dbReference type="Pfam" id="PF05977">
    <property type="entry name" value="MFS_3"/>
    <property type="match status" value="1"/>
</dbReference>
<comment type="subcellular location">
    <subcellularLocation>
        <location evidence="1">Cell inner membrane</location>
        <topology evidence="1">Multi-pass membrane protein</topology>
    </subcellularLocation>
</comment>
<feature type="transmembrane region" description="Helical" evidence="8">
    <location>
        <begin position="305"/>
        <end position="327"/>
    </location>
</feature>
<dbReference type="Gene3D" id="1.20.1250.20">
    <property type="entry name" value="MFS general substrate transporter like domains"/>
    <property type="match status" value="1"/>
</dbReference>
<evidence type="ECO:0000256" key="6">
    <source>
        <dbReference type="ARBA" id="ARBA00023136"/>
    </source>
</evidence>
<feature type="transmembrane region" description="Helical" evidence="8">
    <location>
        <begin position="280"/>
        <end position="299"/>
    </location>
</feature>